<dbReference type="PRINTS" id="PR00081">
    <property type="entry name" value="GDHRDH"/>
</dbReference>
<dbReference type="PANTHER" id="PTHR24321">
    <property type="entry name" value="DEHYDROGENASES, SHORT CHAIN"/>
    <property type="match status" value="1"/>
</dbReference>
<accession>A0A167MHP9</accession>
<dbReference type="STRING" id="1330018.A0A167MHP9"/>
<sequence>MTVSLDSKVAIITGAGGGLGKAIAKAFIAAGAKTILVDINKDYLTSAVSELGEEAHAIQGDVTSPESVQNIIHEAIKKFGSMDVLVNNAGVMDNFAPVGDVDLKIWDRVIAVNLTGPMLMSRAVIKHFLEKATPGGVIVNIASLGGLFGNRAGAAYTSSKHAIIGLTKNTAAAYHKKNIRCNAICPGGMLGTNIQNAYQDGIHQENHKLAMSTFAMQPNISDLPDVANVVVYLSSDMSKTLSGAVITADGGWGAF</sequence>
<dbReference type="PRINTS" id="PR00080">
    <property type="entry name" value="SDRFAMILY"/>
</dbReference>
<organism evidence="5 6">
    <name type="scientific">Calocera viscosa (strain TUFC12733)</name>
    <dbReference type="NCBI Taxonomy" id="1330018"/>
    <lineage>
        <taxon>Eukaryota</taxon>
        <taxon>Fungi</taxon>
        <taxon>Dikarya</taxon>
        <taxon>Basidiomycota</taxon>
        <taxon>Agaricomycotina</taxon>
        <taxon>Dacrymycetes</taxon>
        <taxon>Dacrymycetales</taxon>
        <taxon>Dacrymycetaceae</taxon>
        <taxon>Calocera</taxon>
    </lineage>
</organism>
<keyword evidence="2" id="KW-0521">NADP</keyword>
<dbReference type="InterPro" id="IPR036291">
    <property type="entry name" value="NAD(P)-bd_dom_sf"/>
</dbReference>
<dbReference type="Pfam" id="PF00106">
    <property type="entry name" value="adh_short"/>
    <property type="match status" value="1"/>
</dbReference>
<dbReference type="InterPro" id="IPR002347">
    <property type="entry name" value="SDR_fam"/>
</dbReference>
<dbReference type="CDD" id="cd05233">
    <property type="entry name" value="SDR_c"/>
    <property type="match status" value="1"/>
</dbReference>
<comment type="similarity">
    <text evidence="1 4">Belongs to the short-chain dehydrogenases/reductases (SDR) family.</text>
</comment>
<name>A0A167MHP9_CALVF</name>
<dbReference type="PANTHER" id="PTHR24321:SF8">
    <property type="entry name" value="ESTRADIOL 17-BETA-DEHYDROGENASE 8-RELATED"/>
    <property type="match status" value="1"/>
</dbReference>
<dbReference type="EMBL" id="KV417283">
    <property type="protein sequence ID" value="KZO96723.1"/>
    <property type="molecule type" value="Genomic_DNA"/>
</dbReference>
<protein>
    <submittedName>
        <fullName evidence="5">3-oxoacyl-reductase</fullName>
    </submittedName>
</protein>
<dbReference type="SUPFAM" id="SSF51735">
    <property type="entry name" value="NAD(P)-binding Rossmann-fold domains"/>
    <property type="match status" value="1"/>
</dbReference>
<evidence type="ECO:0000256" key="4">
    <source>
        <dbReference type="RuleBase" id="RU000363"/>
    </source>
</evidence>
<gene>
    <name evidence="5" type="ORF">CALVIDRAFT_481154</name>
</gene>
<reference evidence="5 6" key="1">
    <citation type="journal article" date="2016" name="Mol. Biol. Evol.">
        <title>Comparative Genomics of Early-Diverging Mushroom-Forming Fungi Provides Insights into the Origins of Lignocellulose Decay Capabilities.</title>
        <authorList>
            <person name="Nagy L.G."/>
            <person name="Riley R."/>
            <person name="Tritt A."/>
            <person name="Adam C."/>
            <person name="Daum C."/>
            <person name="Floudas D."/>
            <person name="Sun H."/>
            <person name="Yadav J.S."/>
            <person name="Pangilinan J."/>
            <person name="Larsson K.H."/>
            <person name="Matsuura K."/>
            <person name="Barry K."/>
            <person name="Labutti K."/>
            <person name="Kuo R."/>
            <person name="Ohm R.A."/>
            <person name="Bhattacharya S.S."/>
            <person name="Shirouzu T."/>
            <person name="Yoshinaga Y."/>
            <person name="Martin F.M."/>
            <person name="Grigoriev I.V."/>
            <person name="Hibbett D.S."/>
        </authorList>
    </citation>
    <scope>NUCLEOTIDE SEQUENCE [LARGE SCALE GENOMIC DNA]</scope>
    <source>
        <strain evidence="5 6">TUFC12733</strain>
    </source>
</reference>
<evidence type="ECO:0000256" key="1">
    <source>
        <dbReference type="ARBA" id="ARBA00006484"/>
    </source>
</evidence>
<dbReference type="PROSITE" id="PS00061">
    <property type="entry name" value="ADH_SHORT"/>
    <property type="match status" value="1"/>
</dbReference>
<dbReference type="Gene3D" id="3.40.50.720">
    <property type="entry name" value="NAD(P)-binding Rossmann-like Domain"/>
    <property type="match status" value="1"/>
</dbReference>
<dbReference type="InterPro" id="IPR020904">
    <property type="entry name" value="Sc_DH/Rdtase_CS"/>
</dbReference>
<keyword evidence="3" id="KW-0560">Oxidoreductase</keyword>
<evidence type="ECO:0000256" key="3">
    <source>
        <dbReference type="ARBA" id="ARBA00023002"/>
    </source>
</evidence>
<dbReference type="AlphaFoldDB" id="A0A167MHP9"/>
<evidence type="ECO:0000313" key="5">
    <source>
        <dbReference type="EMBL" id="KZO96723.1"/>
    </source>
</evidence>
<keyword evidence="6" id="KW-1185">Reference proteome</keyword>
<evidence type="ECO:0000256" key="2">
    <source>
        <dbReference type="ARBA" id="ARBA00022857"/>
    </source>
</evidence>
<dbReference type="Proteomes" id="UP000076738">
    <property type="component" value="Unassembled WGS sequence"/>
</dbReference>
<evidence type="ECO:0000313" key="6">
    <source>
        <dbReference type="Proteomes" id="UP000076738"/>
    </source>
</evidence>
<dbReference type="OrthoDB" id="47007at2759"/>
<dbReference type="FunFam" id="3.40.50.720:FF:000084">
    <property type="entry name" value="Short-chain dehydrogenase reductase"/>
    <property type="match status" value="1"/>
</dbReference>
<proteinExistence type="inferred from homology"/>
<dbReference type="GO" id="GO:0016491">
    <property type="term" value="F:oxidoreductase activity"/>
    <property type="evidence" value="ECO:0007669"/>
    <property type="project" value="UniProtKB-KW"/>
</dbReference>